<keyword evidence="19" id="KW-1185">Reference proteome</keyword>
<dbReference type="GO" id="GO:0008237">
    <property type="term" value="F:metallopeptidase activity"/>
    <property type="evidence" value="ECO:0007669"/>
    <property type="project" value="UniProtKB-KW"/>
</dbReference>
<dbReference type="Pfam" id="PF17900">
    <property type="entry name" value="Peptidase_M1_N"/>
    <property type="match status" value="1"/>
</dbReference>
<dbReference type="InterPro" id="IPR034015">
    <property type="entry name" value="M1_LTA4H"/>
</dbReference>
<dbReference type="Gene3D" id="1.10.390.10">
    <property type="entry name" value="Neutral Protease Domain 2"/>
    <property type="match status" value="1"/>
</dbReference>
<evidence type="ECO:0000256" key="14">
    <source>
        <dbReference type="PIRSR" id="PIRSR634015-1"/>
    </source>
</evidence>
<dbReference type="EMBL" id="SDKM01000002">
    <property type="protein sequence ID" value="RYP88640.1"/>
    <property type="molecule type" value="Genomic_DNA"/>
</dbReference>
<proteinExistence type="inferred from homology"/>
<dbReference type="InterPro" id="IPR027268">
    <property type="entry name" value="Peptidase_M4/M1_CTD_sf"/>
</dbReference>
<evidence type="ECO:0000256" key="9">
    <source>
        <dbReference type="ARBA" id="ARBA00022801"/>
    </source>
</evidence>
<keyword evidence="10 15" id="KW-0862">Zinc</keyword>
<dbReference type="AlphaFoldDB" id="A0A4Q4ZJY6"/>
<evidence type="ECO:0000256" key="2">
    <source>
        <dbReference type="ARBA" id="ARBA00004496"/>
    </source>
</evidence>
<dbReference type="Pfam" id="PF01433">
    <property type="entry name" value="Peptidase_M1"/>
    <property type="match status" value="1"/>
</dbReference>
<evidence type="ECO:0000256" key="7">
    <source>
        <dbReference type="ARBA" id="ARBA00022670"/>
    </source>
</evidence>
<feature type="active site" description="Proton donor" evidence="14">
    <location>
        <position position="366"/>
    </location>
</feature>
<protein>
    <recommendedName>
        <fullName evidence="5">Aminopeptidase N</fullName>
        <ecNumber evidence="4">3.4.11.2</ecNumber>
    </recommendedName>
    <alternativeName>
        <fullName evidence="12">Alanine aminopeptidase</fullName>
    </alternativeName>
    <alternativeName>
        <fullName evidence="13">Lysyl aminopeptidase</fullName>
    </alternativeName>
</protein>
<evidence type="ECO:0000256" key="11">
    <source>
        <dbReference type="ARBA" id="ARBA00023049"/>
    </source>
</evidence>
<keyword evidence="6" id="KW-0963">Cytoplasm</keyword>
<feature type="binding site" evidence="15">
    <location>
        <position position="313"/>
    </location>
    <ligand>
        <name>Zn(2+)</name>
        <dbReference type="ChEBI" id="CHEBI:29105"/>
        <note>catalytic</note>
    </ligand>
</feature>
<evidence type="ECO:0000259" key="17">
    <source>
        <dbReference type="Pfam" id="PF17900"/>
    </source>
</evidence>
<keyword evidence="7" id="KW-0645">Protease</keyword>
<dbReference type="GO" id="GO:0008270">
    <property type="term" value="F:zinc ion binding"/>
    <property type="evidence" value="ECO:0007669"/>
    <property type="project" value="InterPro"/>
</dbReference>
<dbReference type="InterPro" id="IPR014782">
    <property type="entry name" value="Peptidase_M1_dom"/>
</dbReference>
<dbReference type="PANTHER" id="PTHR45726">
    <property type="entry name" value="LEUKOTRIENE A-4 HYDROLASE"/>
    <property type="match status" value="1"/>
</dbReference>
<reference evidence="18 19" key="1">
    <citation type="submission" date="2019-01" db="EMBL/GenBank/DDBJ databases">
        <title>Nocardioides guangzhouensis sp. nov., an actinobacterium isolated from soil.</title>
        <authorList>
            <person name="Fu Y."/>
            <person name="Cai Y."/>
            <person name="Lin Z."/>
            <person name="Chen P."/>
        </authorList>
    </citation>
    <scope>NUCLEOTIDE SEQUENCE [LARGE SCALE GENOMIC DNA]</scope>
    <source>
        <strain evidence="18 19">130</strain>
    </source>
</reference>
<dbReference type="GO" id="GO:0016285">
    <property type="term" value="F:alanyl aminopeptidase activity"/>
    <property type="evidence" value="ECO:0007669"/>
    <property type="project" value="UniProtKB-EC"/>
</dbReference>
<evidence type="ECO:0000256" key="4">
    <source>
        <dbReference type="ARBA" id="ARBA00012564"/>
    </source>
</evidence>
<evidence type="ECO:0000256" key="6">
    <source>
        <dbReference type="ARBA" id="ARBA00022490"/>
    </source>
</evidence>
<dbReference type="Proteomes" id="UP000295198">
    <property type="component" value="Unassembled WGS sequence"/>
</dbReference>
<evidence type="ECO:0000313" key="19">
    <source>
        <dbReference type="Proteomes" id="UP000295198"/>
    </source>
</evidence>
<evidence type="ECO:0000256" key="5">
    <source>
        <dbReference type="ARBA" id="ARBA00015611"/>
    </source>
</evidence>
<gene>
    <name evidence="18" type="ORF">EKO23_01760</name>
</gene>
<dbReference type="SUPFAM" id="SSF55486">
    <property type="entry name" value="Metalloproteases ('zincins'), catalytic domain"/>
    <property type="match status" value="1"/>
</dbReference>
<evidence type="ECO:0000259" key="16">
    <source>
        <dbReference type="Pfam" id="PF01433"/>
    </source>
</evidence>
<dbReference type="InterPro" id="IPR001930">
    <property type="entry name" value="Peptidase_M1"/>
</dbReference>
<dbReference type="CDD" id="cd09603">
    <property type="entry name" value="M1_APN_like"/>
    <property type="match status" value="1"/>
</dbReference>
<comment type="cofactor">
    <cofactor evidence="15">
        <name>Zn(2+)</name>
        <dbReference type="ChEBI" id="CHEBI:29105"/>
    </cofactor>
    <text evidence="15">Binds 1 zinc ion per subunit.</text>
</comment>
<evidence type="ECO:0000256" key="13">
    <source>
        <dbReference type="ARBA" id="ARBA00031533"/>
    </source>
</evidence>
<dbReference type="RefSeq" id="WP_134713460.1">
    <property type="nucleotide sequence ID" value="NZ_SDKM01000002.1"/>
</dbReference>
<sequence>MTLIRSGADSYVSAHGDTSYGVEHYDLALTYALRRNHLDARATLTVVAHEPLQRIDLDLQHLHVDKVLVDGRPAKHSHLRGRLSVRLLHELPAGGRVEVVVLYSGNPKPIRKRHLGTAGWEELEDGVIVAGQPHGAPSWFPCNDRPSDKASYFIEVTTSSDYVVVANGELAASTRHGRTTTWAYRQDEPMAPYLATVQIGKYEVQEVDGAPVPTRLVAPRRLRERLDDAFGRQADMIATFEKLFGPYPFSGYTVVVTDDDLEIPLESQSLSTFGANLVRSDWGAVRLVAHELSHQWFGNCLTATSWKDIWLHEGFACYSEWLWSEECGEDTTHERAVAHWEKLSDLPQDLQLSDPGPDLMFDDRVYKRGALCLHALRLTVGDETFFDVLRGWVAEHRNGGVETADFTSFVEARAGGGVRALFRAWLDELELPPLPPRR</sequence>
<keyword evidence="11" id="KW-0482">Metalloprotease</keyword>
<comment type="caution">
    <text evidence="18">The sequence shown here is derived from an EMBL/GenBank/DDBJ whole genome shotgun (WGS) entry which is preliminary data.</text>
</comment>
<feature type="domain" description="Peptidase M1 membrane alanine aminopeptidase" evidence="16">
    <location>
        <begin position="234"/>
        <end position="425"/>
    </location>
</feature>
<dbReference type="SUPFAM" id="SSF63737">
    <property type="entry name" value="Leukotriene A4 hydrolase N-terminal domain"/>
    <property type="match status" value="1"/>
</dbReference>
<feature type="binding site" evidence="15">
    <location>
        <position position="294"/>
    </location>
    <ligand>
        <name>Zn(2+)</name>
        <dbReference type="ChEBI" id="CHEBI:29105"/>
        <note>catalytic</note>
    </ligand>
</feature>
<comment type="similarity">
    <text evidence="3">Belongs to the peptidase M1 family.</text>
</comment>
<evidence type="ECO:0000256" key="15">
    <source>
        <dbReference type="PIRSR" id="PIRSR634015-3"/>
    </source>
</evidence>
<comment type="subcellular location">
    <subcellularLocation>
        <location evidence="2">Cytoplasm</location>
    </subcellularLocation>
</comment>
<feature type="binding site" evidence="15">
    <location>
        <position position="290"/>
    </location>
    <ligand>
        <name>Zn(2+)</name>
        <dbReference type="ChEBI" id="CHEBI:29105"/>
        <note>catalytic</note>
    </ligand>
</feature>
<evidence type="ECO:0000256" key="1">
    <source>
        <dbReference type="ARBA" id="ARBA00000098"/>
    </source>
</evidence>
<keyword evidence="9" id="KW-0378">Hydrolase</keyword>
<dbReference type="PANTHER" id="PTHR45726:SF3">
    <property type="entry name" value="LEUKOTRIENE A-4 HYDROLASE"/>
    <property type="match status" value="1"/>
</dbReference>
<dbReference type="InterPro" id="IPR045357">
    <property type="entry name" value="Aminopeptidase_N-like_N"/>
</dbReference>
<feature type="domain" description="Aminopeptidase N-like N-terminal" evidence="17">
    <location>
        <begin position="23"/>
        <end position="194"/>
    </location>
</feature>
<dbReference type="Gene3D" id="2.60.40.1730">
    <property type="entry name" value="tricorn interacting facor f3 domain"/>
    <property type="match status" value="1"/>
</dbReference>
<evidence type="ECO:0000256" key="10">
    <source>
        <dbReference type="ARBA" id="ARBA00022833"/>
    </source>
</evidence>
<comment type="catalytic activity">
    <reaction evidence="1">
        <text>Release of an N-terminal amino acid, Xaa-|-Yaa- from a peptide, amide or arylamide. Xaa is preferably Ala, but may be most amino acids including Pro (slow action). When a terminal hydrophobic residue is followed by a prolyl residue, the two may be released as an intact Xaa-Pro dipeptide.</text>
        <dbReference type="EC" id="3.4.11.2"/>
    </reaction>
</comment>
<dbReference type="OrthoDB" id="3885507at2"/>
<evidence type="ECO:0000313" key="18">
    <source>
        <dbReference type="EMBL" id="RYP88640.1"/>
    </source>
</evidence>
<dbReference type="InterPro" id="IPR042097">
    <property type="entry name" value="Aminopeptidase_N-like_N_sf"/>
</dbReference>
<organism evidence="18 19">
    <name type="scientific">Nocardioides guangzhouensis</name>
    <dbReference type="NCBI Taxonomy" id="2497878"/>
    <lineage>
        <taxon>Bacteria</taxon>
        <taxon>Bacillati</taxon>
        <taxon>Actinomycetota</taxon>
        <taxon>Actinomycetes</taxon>
        <taxon>Propionibacteriales</taxon>
        <taxon>Nocardioidaceae</taxon>
        <taxon>Nocardioides</taxon>
    </lineage>
</organism>
<keyword evidence="8 15" id="KW-0479">Metal-binding</keyword>
<evidence type="ECO:0000256" key="3">
    <source>
        <dbReference type="ARBA" id="ARBA00010136"/>
    </source>
</evidence>
<evidence type="ECO:0000256" key="8">
    <source>
        <dbReference type="ARBA" id="ARBA00022723"/>
    </source>
</evidence>
<feature type="active site" description="Proton acceptor" evidence="14">
    <location>
        <position position="291"/>
    </location>
</feature>
<dbReference type="PRINTS" id="PR00756">
    <property type="entry name" value="ALADIPTASE"/>
</dbReference>
<evidence type="ECO:0000256" key="12">
    <source>
        <dbReference type="ARBA" id="ARBA00029811"/>
    </source>
</evidence>
<dbReference type="GO" id="GO:0006508">
    <property type="term" value="P:proteolysis"/>
    <property type="evidence" value="ECO:0007669"/>
    <property type="project" value="UniProtKB-KW"/>
</dbReference>
<accession>A0A4Q4ZJY6</accession>
<dbReference type="EC" id="3.4.11.2" evidence="4"/>
<dbReference type="GO" id="GO:0005737">
    <property type="term" value="C:cytoplasm"/>
    <property type="evidence" value="ECO:0007669"/>
    <property type="project" value="UniProtKB-SubCell"/>
</dbReference>
<name>A0A4Q4ZJY6_9ACTN</name>